<dbReference type="SMART" id="SM00855">
    <property type="entry name" value="PGAM"/>
    <property type="match status" value="1"/>
</dbReference>
<dbReference type="Proteomes" id="UP000295818">
    <property type="component" value="Unassembled WGS sequence"/>
</dbReference>
<dbReference type="Gene3D" id="3.40.50.1240">
    <property type="entry name" value="Phosphoglycerate mutase-like"/>
    <property type="match status" value="1"/>
</dbReference>
<keyword evidence="2" id="KW-1185">Reference proteome</keyword>
<gene>
    <name evidence="1" type="ORF">EV644_101515</name>
</gene>
<reference evidence="1 2" key="1">
    <citation type="journal article" date="2015" name="Stand. Genomic Sci.">
        <title>Genomic Encyclopedia of Bacterial and Archaeal Type Strains, Phase III: the genomes of soil and plant-associated and newly described type strains.</title>
        <authorList>
            <person name="Whitman W.B."/>
            <person name="Woyke T."/>
            <person name="Klenk H.P."/>
            <person name="Zhou Y."/>
            <person name="Lilburn T.G."/>
            <person name="Beck B.J."/>
            <person name="De Vos P."/>
            <person name="Vandamme P."/>
            <person name="Eisen J.A."/>
            <person name="Garrity G."/>
            <person name="Hugenholtz P."/>
            <person name="Kyrpides N.C."/>
        </authorList>
    </citation>
    <scope>NUCLEOTIDE SEQUENCE [LARGE SCALE GENOMIC DNA]</scope>
    <source>
        <strain evidence="1 2">VKM Ac-2538</strain>
    </source>
</reference>
<proteinExistence type="predicted"/>
<dbReference type="RefSeq" id="WP_132187149.1">
    <property type="nucleotide sequence ID" value="NZ_SLWM01000001.1"/>
</dbReference>
<accession>A0ABY2BU97</accession>
<protein>
    <submittedName>
        <fullName evidence="1">Broad specificity phosphatase PhoE</fullName>
    </submittedName>
</protein>
<dbReference type="InterPro" id="IPR050275">
    <property type="entry name" value="PGM_Phosphatase"/>
</dbReference>
<evidence type="ECO:0000313" key="2">
    <source>
        <dbReference type="Proteomes" id="UP000295818"/>
    </source>
</evidence>
<dbReference type="InterPro" id="IPR013078">
    <property type="entry name" value="His_Pase_superF_clade-1"/>
</dbReference>
<dbReference type="EMBL" id="SLWM01000001">
    <property type="protein sequence ID" value="TCO31872.1"/>
    <property type="molecule type" value="Genomic_DNA"/>
</dbReference>
<dbReference type="SUPFAM" id="SSF53254">
    <property type="entry name" value="Phosphoglycerate mutase-like"/>
    <property type="match status" value="1"/>
</dbReference>
<dbReference type="PANTHER" id="PTHR48100">
    <property type="entry name" value="BROAD-SPECIFICITY PHOSPHATASE YOR283W-RELATED"/>
    <property type="match status" value="1"/>
</dbReference>
<dbReference type="InterPro" id="IPR029033">
    <property type="entry name" value="His_PPase_superfam"/>
</dbReference>
<sequence>MPTVFLVRHGEPGFPQIDAEGWRGPARDWAPLTAKGIEQAKAAGRDLRQVGAHRIVASPMTRALQTASLIAAETHLPLSAVEIDLREWLPDSTLSWRSLSDVQALSSDFEQCEGEWPSGETRRWEPLSSVRGRARAALRRQATGHSEPFIAVCHATVIRALTGHFHTEFCGIRVLEDVS</sequence>
<dbReference type="CDD" id="cd07067">
    <property type="entry name" value="HP_PGM_like"/>
    <property type="match status" value="1"/>
</dbReference>
<organism evidence="1 2">
    <name type="scientific">Kribbella orskensis</name>
    <dbReference type="NCBI Taxonomy" id="2512216"/>
    <lineage>
        <taxon>Bacteria</taxon>
        <taxon>Bacillati</taxon>
        <taxon>Actinomycetota</taxon>
        <taxon>Actinomycetes</taxon>
        <taxon>Propionibacteriales</taxon>
        <taxon>Kribbellaceae</taxon>
        <taxon>Kribbella</taxon>
    </lineage>
</organism>
<evidence type="ECO:0000313" key="1">
    <source>
        <dbReference type="EMBL" id="TCO31872.1"/>
    </source>
</evidence>
<comment type="caution">
    <text evidence="1">The sequence shown here is derived from an EMBL/GenBank/DDBJ whole genome shotgun (WGS) entry which is preliminary data.</text>
</comment>
<dbReference type="Pfam" id="PF00300">
    <property type="entry name" value="His_Phos_1"/>
    <property type="match status" value="1"/>
</dbReference>
<dbReference type="PANTHER" id="PTHR48100:SF1">
    <property type="entry name" value="HISTIDINE PHOSPHATASE FAMILY PROTEIN-RELATED"/>
    <property type="match status" value="1"/>
</dbReference>
<name>A0ABY2BU97_9ACTN</name>